<dbReference type="EMBL" id="NJHN03000094">
    <property type="protein sequence ID" value="KAH9416385.1"/>
    <property type="molecule type" value="Genomic_DNA"/>
</dbReference>
<protein>
    <submittedName>
        <fullName evidence="1">Uncharacterized protein</fullName>
    </submittedName>
</protein>
<accession>A0ABQ8J214</accession>
<dbReference type="Proteomes" id="UP000887458">
    <property type="component" value="Unassembled WGS sequence"/>
</dbReference>
<comment type="caution">
    <text evidence="1">The sequence shown here is derived from an EMBL/GenBank/DDBJ whole genome shotgun (WGS) entry which is preliminary data.</text>
</comment>
<evidence type="ECO:0000313" key="1">
    <source>
        <dbReference type="EMBL" id="KAH9416385.1"/>
    </source>
</evidence>
<sequence>MDQKRILRKFDVIVAKIRQKRADIRTIESWIVAMDMLQELFGNQRFFDFSMGEERWKLMMNYMEQVIAGKAGEIPERLVERFAFAKAISTKISFRSTLVQLVSTILDVPGPSNRQMANLANGDQQMVNLTDGDQLFIFFNNRKNKKKNFKFLIYRESLI</sequence>
<keyword evidence="2" id="KW-1185">Reference proteome</keyword>
<organism evidence="1 2">
    <name type="scientific">Dermatophagoides pteronyssinus</name>
    <name type="common">European house dust mite</name>
    <dbReference type="NCBI Taxonomy" id="6956"/>
    <lineage>
        <taxon>Eukaryota</taxon>
        <taxon>Metazoa</taxon>
        <taxon>Ecdysozoa</taxon>
        <taxon>Arthropoda</taxon>
        <taxon>Chelicerata</taxon>
        <taxon>Arachnida</taxon>
        <taxon>Acari</taxon>
        <taxon>Acariformes</taxon>
        <taxon>Sarcoptiformes</taxon>
        <taxon>Astigmata</taxon>
        <taxon>Psoroptidia</taxon>
        <taxon>Analgoidea</taxon>
        <taxon>Pyroglyphidae</taxon>
        <taxon>Dermatophagoidinae</taxon>
        <taxon>Dermatophagoides</taxon>
    </lineage>
</organism>
<reference evidence="1 2" key="2">
    <citation type="journal article" date="2022" name="Mol. Biol. Evol.">
        <title>Comparative Genomics Reveals Insights into the Divergent Evolution of Astigmatic Mites and Household Pest Adaptations.</title>
        <authorList>
            <person name="Xiong Q."/>
            <person name="Wan A.T."/>
            <person name="Liu X."/>
            <person name="Fung C.S."/>
            <person name="Xiao X."/>
            <person name="Malainual N."/>
            <person name="Hou J."/>
            <person name="Wang L."/>
            <person name="Wang M."/>
            <person name="Yang K.Y."/>
            <person name="Cui Y."/>
            <person name="Leung E.L."/>
            <person name="Nong W."/>
            <person name="Shin S.K."/>
            <person name="Au S.W."/>
            <person name="Jeong K.Y."/>
            <person name="Chew F.T."/>
            <person name="Hui J.H."/>
            <person name="Leung T.F."/>
            <person name="Tungtrongchitr A."/>
            <person name="Zhong N."/>
            <person name="Liu Z."/>
            <person name="Tsui S.K."/>
        </authorList>
    </citation>
    <scope>NUCLEOTIDE SEQUENCE [LARGE SCALE GENOMIC DNA]</scope>
    <source>
        <strain evidence="1">Derp</strain>
    </source>
</reference>
<name>A0ABQ8J214_DERPT</name>
<evidence type="ECO:0000313" key="2">
    <source>
        <dbReference type="Proteomes" id="UP000887458"/>
    </source>
</evidence>
<proteinExistence type="predicted"/>
<gene>
    <name evidence="1" type="ORF">DERP_015415</name>
</gene>
<reference evidence="1 2" key="1">
    <citation type="journal article" date="2018" name="J. Allergy Clin. Immunol.">
        <title>High-quality assembly of Dermatophagoides pteronyssinus genome and transcriptome reveals a wide range of novel allergens.</title>
        <authorList>
            <person name="Liu X.Y."/>
            <person name="Yang K.Y."/>
            <person name="Wang M.Q."/>
            <person name="Kwok J.S."/>
            <person name="Zeng X."/>
            <person name="Yang Z."/>
            <person name="Xiao X.J."/>
            <person name="Lau C.P."/>
            <person name="Li Y."/>
            <person name="Huang Z.M."/>
            <person name="Ba J.G."/>
            <person name="Yim A.K."/>
            <person name="Ouyang C.Y."/>
            <person name="Ngai S.M."/>
            <person name="Chan T.F."/>
            <person name="Leung E.L."/>
            <person name="Liu L."/>
            <person name="Liu Z.G."/>
            <person name="Tsui S.K."/>
        </authorList>
    </citation>
    <scope>NUCLEOTIDE SEQUENCE [LARGE SCALE GENOMIC DNA]</scope>
    <source>
        <strain evidence="1">Derp</strain>
    </source>
</reference>